<reference evidence="1 2" key="1">
    <citation type="submission" date="2020-12" db="EMBL/GenBank/DDBJ databases">
        <title>Draft genome sequence of the commensal strain Corynebacterium tuberculostearicum MFP09/CIP 102622 isolated from human skin.</title>
        <authorList>
            <person name="Boukerb A.M."/>
            <person name="Janvier X."/>
            <person name="Feuilloley M.G.J."/>
            <person name="Groboillot A."/>
        </authorList>
    </citation>
    <scope>NUCLEOTIDE SEQUENCE [LARGE SCALE GENOMIC DNA]</scope>
    <source>
        <strain evidence="1 2">CIP 102622</strain>
    </source>
</reference>
<accession>A0A8I1HS06</accession>
<dbReference type="AlphaFoldDB" id="A0A8I1HS06"/>
<protein>
    <submittedName>
        <fullName evidence="1">Uncharacterized protein</fullName>
    </submittedName>
</protein>
<evidence type="ECO:0000313" key="1">
    <source>
        <dbReference type="EMBL" id="MBK3428444.1"/>
    </source>
</evidence>
<evidence type="ECO:0000313" key="2">
    <source>
        <dbReference type="Proteomes" id="UP000603369"/>
    </source>
</evidence>
<name>A0A8I1HS06_9CORY</name>
<dbReference type="RefSeq" id="WP_005323730.1">
    <property type="nucleotide sequence ID" value="NZ_JAEHFL010000011.1"/>
</dbReference>
<dbReference type="Proteomes" id="UP000603369">
    <property type="component" value="Unassembled WGS sequence"/>
</dbReference>
<keyword evidence="2" id="KW-1185">Reference proteome</keyword>
<organism evidence="1 2">
    <name type="scientific">Corynebacterium tuberculostearicum</name>
    <dbReference type="NCBI Taxonomy" id="38304"/>
    <lineage>
        <taxon>Bacteria</taxon>
        <taxon>Bacillati</taxon>
        <taxon>Actinomycetota</taxon>
        <taxon>Actinomycetes</taxon>
        <taxon>Mycobacteriales</taxon>
        <taxon>Corynebacteriaceae</taxon>
        <taxon>Corynebacterium</taxon>
    </lineage>
</organism>
<dbReference type="EMBL" id="JAEHFL010000011">
    <property type="protein sequence ID" value="MBK3428444.1"/>
    <property type="molecule type" value="Genomic_DNA"/>
</dbReference>
<sequence length="125" mass="13322">MGLKDALARLTGAQPPRLAHPDFTAPTARVEKLEIHTAGPLIIVVTNQPGAEVLLEVARSRESATLASPTTTVHFPAVKKDALPIKDPRRGWVIPLTPALADALVDHLPYPGDYELSPALAVVVE</sequence>
<gene>
    <name evidence="1" type="ORF">JDP02_07980</name>
</gene>
<proteinExistence type="predicted"/>
<comment type="caution">
    <text evidence="1">The sequence shown here is derived from an EMBL/GenBank/DDBJ whole genome shotgun (WGS) entry which is preliminary data.</text>
</comment>